<dbReference type="InterPro" id="IPR041657">
    <property type="entry name" value="HTH_17"/>
</dbReference>
<protein>
    <submittedName>
        <fullName evidence="2">DNA-binding protein</fullName>
    </submittedName>
</protein>
<keyword evidence="2" id="KW-0238">DNA-binding</keyword>
<proteinExistence type="predicted"/>
<sequence length="70" mass="7884">MPRFLTLADVSEQLNLTPAATRNLVLSGELPAIQIGARKLWRVEECALEEYIQKQYALTKERILAGQAEN</sequence>
<dbReference type="Pfam" id="PF12728">
    <property type="entry name" value="HTH_17"/>
    <property type="match status" value="1"/>
</dbReference>
<reference evidence="2 3" key="1">
    <citation type="submission" date="2016-10" db="EMBL/GenBank/DDBJ databases">
        <title>Actinomyces aegypiusis sp. nov., isolated from the Aegypius monachus in Qinghai Tibet Plateau China.</title>
        <authorList>
            <person name="Wang Y."/>
        </authorList>
    </citation>
    <scope>NUCLEOTIDE SEQUENCE [LARGE SCALE GENOMIC DNA]</scope>
    <source>
        <strain evidence="2 3">VUL4_3</strain>
    </source>
</reference>
<accession>A0A1D9MJW3</accession>
<dbReference type="EMBL" id="CP017812">
    <property type="protein sequence ID" value="AOZ72473.1"/>
    <property type="molecule type" value="Genomic_DNA"/>
</dbReference>
<evidence type="ECO:0000259" key="1">
    <source>
        <dbReference type="Pfam" id="PF12728"/>
    </source>
</evidence>
<gene>
    <name evidence="2" type="ORF">BK816_03495</name>
</gene>
<keyword evidence="3" id="KW-1185">Reference proteome</keyword>
<dbReference type="KEGG" id="avu:BK816_03495"/>
<dbReference type="AlphaFoldDB" id="A0A1D9MJW3"/>
<dbReference type="RefSeq" id="WP_071163939.1">
    <property type="nucleotide sequence ID" value="NZ_CP017812.1"/>
</dbReference>
<feature type="domain" description="Helix-turn-helix" evidence="1">
    <location>
        <begin position="4"/>
        <end position="55"/>
    </location>
</feature>
<dbReference type="GO" id="GO:0003677">
    <property type="term" value="F:DNA binding"/>
    <property type="evidence" value="ECO:0007669"/>
    <property type="project" value="UniProtKB-KW"/>
</dbReference>
<name>A0A1D9MJW3_9ACTO</name>
<evidence type="ECO:0000313" key="3">
    <source>
        <dbReference type="Proteomes" id="UP000176288"/>
    </source>
</evidence>
<dbReference type="OrthoDB" id="5524782at2"/>
<evidence type="ECO:0000313" key="2">
    <source>
        <dbReference type="EMBL" id="AOZ72473.1"/>
    </source>
</evidence>
<organism evidence="2 3">
    <name type="scientific">Boudabousia tangfeifanii</name>
    <dbReference type="NCBI Taxonomy" id="1912795"/>
    <lineage>
        <taxon>Bacteria</taxon>
        <taxon>Bacillati</taxon>
        <taxon>Actinomycetota</taxon>
        <taxon>Actinomycetes</taxon>
        <taxon>Actinomycetales</taxon>
        <taxon>Actinomycetaceae</taxon>
        <taxon>Boudabousia</taxon>
    </lineage>
</organism>
<dbReference type="Proteomes" id="UP000176288">
    <property type="component" value="Chromosome"/>
</dbReference>
<dbReference type="STRING" id="1912795.BK816_03495"/>